<accession>A0A6I3LIK9</accession>
<organism evidence="1 2">
    <name type="scientific">Myroides albus</name>
    <dbReference type="NCBI Taxonomy" id="2562892"/>
    <lineage>
        <taxon>Bacteria</taxon>
        <taxon>Pseudomonadati</taxon>
        <taxon>Bacteroidota</taxon>
        <taxon>Flavobacteriia</taxon>
        <taxon>Flavobacteriales</taxon>
        <taxon>Flavobacteriaceae</taxon>
        <taxon>Myroides</taxon>
    </lineage>
</organism>
<reference evidence="1 2" key="1">
    <citation type="submission" date="2019-11" db="EMBL/GenBank/DDBJ databases">
        <title>Genome of Strain BIT-d1.</title>
        <authorList>
            <person name="Yang Y."/>
        </authorList>
    </citation>
    <scope>NUCLEOTIDE SEQUENCE [LARGE SCALE GENOMIC DNA]</scope>
    <source>
        <strain evidence="1 2">BIT-d1</strain>
    </source>
</reference>
<sequence>MDGCSNIDVDGSIQIPGVQGPAWQQGISLNGDQNFITIRVYVSQIGTYQISADSGNGYFFTADGQFQAEGNYTVVLKGMGAPKQGYDQGGTGKKGDQVKFTFNGVPSKKCPDGVEIKVVPADLRLEIVRTTYEAAGKYYVGKEASEDEGNTLTLQVDVKIPGTPTISAVNETLGIGFVKVVEFKQAGIQEVVLTPMSGKLLPNNNDDASYPLELDISVKEADKTTTINGAKAIIKIEGTEISFDPTKVDFGREPIYKDSPMNKNHVITVPVKVIASGKASLSLKNAEGVEFEAKDVVFNKLDNPNETQNVVFTPVLNDKKMPAEETSDFTMSGVASRFTITGDKIIKFNLAQKPVSYTVDCAKIKSNRSTVPYNKEIGDTYHIIVPVDVDVAGEYEIVTENAADGLFFSSTVNGVKQVFPGTGPQQVILYPVNKNVVPANKGTYDVRIINTDGNAKTMCEAKFKVKVGNPDLNILYIGSDYEADFYVFDRYVLRGNKFGETGRILETGQLKVDKVILHYADRIERKVLQPNSYGHANGKAMRTDLANKISTGDYNFIFIDGISTFNYSMDKQVADALEQYLKDKKGIVLAASSLSRYDGGYRARMKTMSAWGNDGKTYPEKYALLDLVVKLNNNIDFDTKYLRIANNEKDVLGFLAPNDRLKMITHYSYMPGYGIMWYFGMSSLDLTGGNFIALTTATQNAPEGSIVIHKDYDFIFAPVLESTQDRFMFDYLKVRNSPDYDIITRNGPDHNNYKKTYDAYMGNLLISIFSKLMNE</sequence>
<proteinExistence type="predicted"/>
<evidence type="ECO:0000313" key="1">
    <source>
        <dbReference type="EMBL" id="MTG97654.1"/>
    </source>
</evidence>
<comment type="caution">
    <text evidence="1">The sequence shown here is derived from an EMBL/GenBank/DDBJ whole genome shotgun (WGS) entry which is preliminary data.</text>
</comment>
<dbReference type="RefSeq" id="WP_155091699.1">
    <property type="nucleotide sequence ID" value="NZ_WMJX01000008.1"/>
</dbReference>
<protein>
    <submittedName>
        <fullName evidence="1">Uncharacterized protein</fullName>
    </submittedName>
</protein>
<dbReference type="EMBL" id="WMJX01000008">
    <property type="protein sequence ID" value="MTG97654.1"/>
    <property type="molecule type" value="Genomic_DNA"/>
</dbReference>
<dbReference type="Proteomes" id="UP000438760">
    <property type="component" value="Unassembled WGS sequence"/>
</dbReference>
<keyword evidence="2" id="KW-1185">Reference proteome</keyword>
<gene>
    <name evidence="1" type="ORF">GJV76_05800</name>
</gene>
<dbReference type="AlphaFoldDB" id="A0A6I3LIK9"/>
<evidence type="ECO:0000313" key="2">
    <source>
        <dbReference type="Proteomes" id="UP000438760"/>
    </source>
</evidence>
<name>A0A6I3LIK9_9FLAO</name>
<dbReference type="OrthoDB" id="1420875at2"/>